<dbReference type="Pfam" id="PF00076">
    <property type="entry name" value="RRM_1"/>
    <property type="match status" value="1"/>
</dbReference>
<dbReference type="PANTHER" id="PTHR48035:SF2">
    <property type="entry name" value="RNA-BINDING REGION RNP-1 DOMAIN-CONTAINING PROTEIN"/>
    <property type="match status" value="1"/>
</dbReference>
<evidence type="ECO:0000259" key="2">
    <source>
        <dbReference type="PROSITE" id="PS50102"/>
    </source>
</evidence>
<dbReference type="SMART" id="SM00360">
    <property type="entry name" value="RRM"/>
    <property type="match status" value="1"/>
</dbReference>
<dbReference type="PROSITE" id="PS50102">
    <property type="entry name" value="RRM"/>
    <property type="match status" value="1"/>
</dbReference>
<evidence type="ECO:0000256" key="1">
    <source>
        <dbReference type="PROSITE-ProRule" id="PRU00176"/>
    </source>
</evidence>
<evidence type="ECO:0000313" key="3">
    <source>
        <dbReference type="EnsemblPlants" id="OBART07G02410.1"/>
    </source>
</evidence>
<feature type="domain" description="RRM" evidence="2">
    <location>
        <begin position="7"/>
        <end position="88"/>
    </location>
</feature>
<dbReference type="Gramene" id="OBART07G02410.1">
    <property type="protein sequence ID" value="OBART07G02410.1"/>
    <property type="gene ID" value="OBART07G02410"/>
</dbReference>
<dbReference type="InterPro" id="IPR012677">
    <property type="entry name" value="Nucleotide-bd_a/b_plait_sf"/>
</dbReference>
<evidence type="ECO:0000313" key="4">
    <source>
        <dbReference type="Proteomes" id="UP000026960"/>
    </source>
</evidence>
<dbReference type="eggNOG" id="KOG4205">
    <property type="taxonomic scope" value="Eukaryota"/>
</dbReference>
<protein>
    <recommendedName>
        <fullName evidence="2">RRM domain-containing protein</fullName>
    </recommendedName>
</protein>
<keyword evidence="4" id="KW-1185">Reference proteome</keyword>
<dbReference type="STRING" id="65489.A0A0D3GM31"/>
<dbReference type="PaxDb" id="65489-OBART07G02410.1"/>
<keyword evidence="1" id="KW-0694">RNA-binding</keyword>
<dbReference type="PANTHER" id="PTHR48035">
    <property type="entry name" value="HETEROGENEOUS NUCLEAR RIBONUCLEOPROTEIN 1"/>
    <property type="match status" value="1"/>
</dbReference>
<dbReference type="Gene3D" id="3.30.70.330">
    <property type="match status" value="1"/>
</dbReference>
<accession>A0A0D3GM31</accession>
<reference evidence="3" key="1">
    <citation type="journal article" date="2009" name="Rice">
        <title>De Novo Next Generation Sequencing of Plant Genomes.</title>
        <authorList>
            <person name="Rounsley S."/>
            <person name="Marri P.R."/>
            <person name="Yu Y."/>
            <person name="He R."/>
            <person name="Sisneros N."/>
            <person name="Goicoechea J.L."/>
            <person name="Lee S.J."/>
            <person name="Angelova A."/>
            <person name="Kudrna D."/>
            <person name="Luo M."/>
            <person name="Affourtit J."/>
            <person name="Desany B."/>
            <person name="Knight J."/>
            <person name="Niazi F."/>
            <person name="Egholm M."/>
            <person name="Wing R.A."/>
        </authorList>
    </citation>
    <scope>NUCLEOTIDE SEQUENCE [LARGE SCALE GENOMIC DNA]</scope>
    <source>
        <strain evidence="3">cv. IRGC 105608</strain>
    </source>
</reference>
<dbReference type="AlphaFoldDB" id="A0A0D3GM31"/>
<sequence length="167" mass="18607">MRIPESARLFVGGVSPDMGDTELRDHFGRYGDVADIWLRRDRLTGLPRRFAFVQFMHPANAACALADHNHVVNGQKDGKDIYVSIIVNSRSDVKSVNGNISSTRFVGKSSTKFCRYCQRAVTPGGSSNCDGMVHTDACLIYQESFVHYPNYGVTIGHSWYPIGGFIW</sequence>
<reference evidence="3" key="2">
    <citation type="submission" date="2015-03" db="UniProtKB">
        <authorList>
            <consortium name="EnsemblPlants"/>
        </authorList>
    </citation>
    <scope>IDENTIFICATION</scope>
</reference>
<dbReference type="HOGENOM" id="CLU_076467_0_0_1"/>
<name>A0A0D3GM31_9ORYZ</name>
<organism evidence="3">
    <name type="scientific">Oryza barthii</name>
    <dbReference type="NCBI Taxonomy" id="65489"/>
    <lineage>
        <taxon>Eukaryota</taxon>
        <taxon>Viridiplantae</taxon>
        <taxon>Streptophyta</taxon>
        <taxon>Embryophyta</taxon>
        <taxon>Tracheophyta</taxon>
        <taxon>Spermatophyta</taxon>
        <taxon>Magnoliopsida</taxon>
        <taxon>Liliopsida</taxon>
        <taxon>Poales</taxon>
        <taxon>Poaceae</taxon>
        <taxon>BOP clade</taxon>
        <taxon>Oryzoideae</taxon>
        <taxon>Oryzeae</taxon>
        <taxon>Oryzinae</taxon>
        <taxon>Oryza</taxon>
    </lineage>
</organism>
<dbReference type="InterPro" id="IPR035979">
    <property type="entry name" value="RBD_domain_sf"/>
</dbReference>
<dbReference type="InterPro" id="IPR053260">
    <property type="entry name" value="hnRNP"/>
</dbReference>
<dbReference type="EnsemblPlants" id="OBART07G02410.1">
    <property type="protein sequence ID" value="OBART07G02410.1"/>
    <property type="gene ID" value="OBART07G02410"/>
</dbReference>
<dbReference type="SUPFAM" id="SSF54928">
    <property type="entry name" value="RNA-binding domain, RBD"/>
    <property type="match status" value="1"/>
</dbReference>
<dbReference type="Proteomes" id="UP000026960">
    <property type="component" value="Chromosome 7"/>
</dbReference>
<dbReference type="GO" id="GO:0003723">
    <property type="term" value="F:RNA binding"/>
    <property type="evidence" value="ECO:0007669"/>
    <property type="project" value="UniProtKB-UniRule"/>
</dbReference>
<proteinExistence type="predicted"/>
<dbReference type="InterPro" id="IPR000504">
    <property type="entry name" value="RRM_dom"/>
</dbReference>